<reference evidence="2" key="1">
    <citation type="submission" date="2020-11" db="EMBL/GenBank/DDBJ databases">
        <authorList>
            <consortium name="DOE Joint Genome Institute"/>
            <person name="Ahrendt S."/>
            <person name="Riley R."/>
            <person name="Andreopoulos W."/>
            <person name="Labutti K."/>
            <person name="Pangilinan J."/>
            <person name="Ruiz-Duenas F.J."/>
            <person name="Barrasa J.M."/>
            <person name="Sanchez-Garcia M."/>
            <person name="Camarero S."/>
            <person name="Miyauchi S."/>
            <person name="Serrano A."/>
            <person name="Linde D."/>
            <person name="Babiker R."/>
            <person name="Drula E."/>
            <person name="Ayuso-Fernandez I."/>
            <person name="Pacheco R."/>
            <person name="Padilla G."/>
            <person name="Ferreira P."/>
            <person name="Barriuso J."/>
            <person name="Kellner H."/>
            <person name="Castanera R."/>
            <person name="Alfaro M."/>
            <person name="Ramirez L."/>
            <person name="Pisabarro A.G."/>
            <person name="Kuo A."/>
            <person name="Tritt A."/>
            <person name="Lipzen A."/>
            <person name="He G."/>
            <person name="Yan M."/>
            <person name="Ng V."/>
            <person name="Cullen D."/>
            <person name="Martin F."/>
            <person name="Rosso M.-N."/>
            <person name="Henrissat B."/>
            <person name="Hibbett D."/>
            <person name="Martinez A.T."/>
            <person name="Grigoriev I.V."/>
        </authorList>
    </citation>
    <scope>NUCLEOTIDE SEQUENCE</scope>
    <source>
        <strain evidence="2">CBS 247.69</strain>
    </source>
</reference>
<gene>
    <name evidence="2" type="ORF">BDZ94DRAFT_1135587</name>
</gene>
<organism evidence="2 3">
    <name type="scientific">Collybia nuda</name>
    <dbReference type="NCBI Taxonomy" id="64659"/>
    <lineage>
        <taxon>Eukaryota</taxon>
        <taxon>Fungi</taxon>
        <taxon>Dikarya</taxon>
        <taxon>Basidiomycota</taxon>
        <taxon>Agaricomycotina</taxon>
        <taxon>Agaricomycetes</taxon>
        <taxon>Agaricomycetidae</taxon>
        <taxon>Agaricales</taxon>
        <taxon>Tricholomatineae</taxon>
        <taxon>Clitocybaceae</taxon>
        <taxon>Collybia</taxon>
    </lineage>
</organism>
<dbReference type="AlphaFoldDB" id="A0A9P5XUH4"/>
<feature type="non-terminal residue" evidence="2">
    <location>
        <position position="68"/>
    </location>
</feature>
<keyword evidence="3" id="KW-1185">Reference proteome</keyword>
<sequence>QSKTVSWKWGQSSPQGTIAEIQTTGQLEIESKGKLVHKNADPDNPAVHVAREGNDVVKRASELTRLGG</sequence>
<evidence type="ECO:0000313" key="2">
    <source>
        <dbReference type="EMBL" id="KAF9456959.1"/>
    </source>
</evidence>
<dbReference type="Proteomes" id="UP000807353">
    <property type="component" value="Unassembled WGS sequence"/>
</dbReference>
<evidence type="ECO:0000259" key="1">
    <source>
        <dbReference type="Pfam" id="PF11160"/>
    </source>
</evidence>
<evidence type="ECO:0000313" key="3">
    <source>
        <dbReference type="Proteomes" id="UP000807353"/>
    </source>
</evidence>
<proteinExistence type="predicted"/>
<protein>
    <recommendedName>
        <fullName evidence="1">Hypervirulence associated protein TUDOR domain-containing protein</fullName>
    </recommendedName>
</protein>
<dbReference type="OrthoDB" id="2131339at2759"/>
<comment type="caution">
    <text evidence="2">The sequence shown here is derived from an EMBL/GenBank/DDBJ whole genome shotgun (WGS) entry which is preliminary data.</text>
</comment>
<feature type="domain" description="Hypervirulence associated protein TUDOR" evidence="1">
    <location>
        <begin position="4"/>
        <end position="63"/>
    </location>
</feature>
<name>A0A9P5XUH4_9AGAR</name>
<dbReference type="Pfam" id="PF11160">
    <property type="entry name" value="Hva1_TUDOR"/>
    <property type="match status" value="1"/>
</dbReference>
<accession>A0A9P5XUH4</accession>
<dbReference type="EMBL" id="MU150394">
    <property type="protein sequence ID" value="KAF9456959.1"/>
    <property type="molecule type" value="Genomic_DNA"/>
</dbReference>
<feature type="non-terminal residue" evidence="2">
    <location>
        <position position="1"/>
    </location>
</feature>
<dbReference type="InterPro" id="IPR021331">
    <property type="entry name" value="Hva1_TUDOR"/>
</dbReference>